<feature type="region of interest" description="Disordered" evidence="4">
    <location>
        <begin position="451"/>
        <end position="592"/>
    </location>
</feature>
<dbReference type="Pfam" id="PF00069">
    <property type="entry name" value="Pkinase"/>
    <property type="match status" value="1"/>
</dbReference>
<evidence type="ECO:0000256" key="1">
    <source>
        <dbReference type="ARBA" id="ARBA00022741"/>
    </source>
</evidence>
<dbReference type="InterPro" id="IPR000719">
    <property type="entry name" value="Prot_kinase_dom"/>
</dbReference>
<dbReference type="Gene3D" id="3.30.200.20">
    <property type="entry name" value="Phosphorylase Kinase, domain 1"/>
    <property type="match status" value="1"/>
</dbReference>
<dbReference type="InterPro" id="IPR017441">
    <property type="entry name" value="Protein_kinase_ATP_BS"/>
</dbReference>
<name>A0A9W4U5U6_9PLEO</name>
<dbReference type="PANTHER" id="PTHR24361">
    <property type="entry name" value="MITOGEN-ACTIVATED KINASE KINASE KINASE"/>
    <property type="match status" value="1"/>
</dbReference>
<feature type="compositionally biased region" description="Low complexity" evidence="4">
    <location>
        <begin position="553"/>
        <end position="584"/>
    </location>
</feature>
<feature type="region of interest" description="Disordered" evidence="4">
    <location>
        <begin position="1054"/>
        <end position="1081"/>
    </location>
</feature>
<evidence type="ECO:0000313" key="7">
    <source>
        <dbReference type="Proteomes" id="UP001152607"/>
    </source>
</evidence>
<evidence type="ECO:0000313" key="6">
    <source>
        <dbReference type="EMBL" id="CAI6302608.1"/>
    </source>
</evidence>
<keyword evidence="1 3" id="KW-0547">Nucleotide-binding</keyword>
<gene>
    <name evidence="6" type="ORF">PDIGIT_LOCUS2895</name>
</gene>
<dbReference type="SUPFAM" id="SSF56112">
    <property type="entry name" value="Protein kinase-like (PK-like)"/>
    <property type="match status" value="1"/>
</dbReference>
<dbReference type="InterPro" id="IPR053235">
    <property type="entry name" value="Ser_Thr_kinase"/>
</dbReference>
<evidence type="ECO:0000259" key="5">
    <source>
        <dbReference type="PROSITE" id="PS50011"/>
    </source>
</evidence>
<dbReference type="InterPro" id="IPR011009">
    <property type="entry name" value="Kinase-like_dom_sf"/>
</dbReference>
<dbReference type="Gene3D" id="1.10.510.10">
    <property type="entry name" value="Transferase(Phosphotransferase) domain 1"/>
    <property type="match status" value="1"/>
</dbReference>
<evidence type="ECO:0000256" key="3">
    <source>
        <dbReference type="PROSITE-ProRule" id="PRU10141"/>
    </source>
</evidence>
<reference evidence="6" key="1">
    <citation type="submission" date="2023-01" db="EMBL/GenBank/DDBJ databases">
        <authorList>
            <person name="Van Ghelder C."/>
            <person name="Rancurel C."/>
        </authorList>
    </citation>
    <scope>NUCLEOTIDE SEQUENCE</scope>
    <source>
        <strain evidence="6">CNCM I-4278</strain>
    </source>
</reference>
<dbReference type="GO" id="GO:0005737">
    <property type="term" value="C:cytoplasm"/>
    <property type="evidence" value="ECO:0007669"/>
    <property type="project" value="TreeGrafter"/>
</dbReference>
<feature type="compositionally biased region" description="Basic and acidic residues" evidence="4">
    <location>
        <begin position="496"/>
        <end position="516"/>
    </location>
</feature>
<dbReference type="OrthoDB" id="4062651at2759"/>
<feature type="compositionally biased region" description="Polar residues" evidence="4">
    <location>
        <begin position="1069"/>
        <end position="1081"/>
    </location>
</feature>
<dbReference type="PROSITE" id="PS00107">
    <property type="entry name" value="PROTEIN_KINASE_ATP"/>
    <property type="match status" value="1"/>
</dbReference>
<dbReference type="AlphaFoldDB" id="A0A9W4U5U6"/>
<dbReference type="GO" id="GO:0005524">
    <property type="term" value="F:ATP binding"/>
    <property type="evidence" value="ECO:0007669"/>
    <property type="project" value="UniProtKB-UniRule"/>
</dbReference>
<protein>
    <recommendedName>
        <fullName evidence="5">Protein kinase domain-containing protein</fullName>
    </recommendedName>
</protein>
<dbReference type="GO" id="GO:0004674">
    <property type="term" value="F:protein serine/threonine kinase activity"/>
    <property type="evidence" value="ECO:0007669"/>
    <property type="project" value="TreeGrafter"/>
</dbReference>
<feature type="binding site" evidence="3">
    <location>
        <position position="168"/>
    </location>
    <ligand>
        <name>ATP</name>
        <dbReference type="ChEBI" id="CHEBI:30616"/>
    </ligand>
</feature>
<evidence type="ECO:0000256" key="4">
    <source>
        <dbReference type="SAM" id="MobiDB-lite"/>
    </source>
</evidence>
<dbReference type="SMART" id="SM00220">
    <property type="entry name" value="S_TKc"/>
    <property type="match status" value="1"/>
</dbReference>
<dbReference type="Proteomes" id="UP001152607">
    <property type="component" value="Unassembled WGS sequence"/>
</dbReference>
<organism evidence="6 7">
    <name type="scientific">Periconia digitata</name>
    <dbReference type="NCBI Taxonomy" id="1303443"/>
    <lineage>
        <taxon>Eukaryota</taxon>
        <taxon>Fungi</taxon>
        <taxon>Dikarya</taxon>
        <taxon>Ascomycota</taxon>
        <taxon>Pezizomycotina</taxon>
        <taxon>Dothideomycetes</taxon>
        <taxon>Pleosporomycetidae</taxon>
        <taxon>Pleosporales</taxon>
        <taxon>Massarineae</taxon>
        <taxon>Periconiaceae</taxon>
        <taxon>Periconia</taxon>
    </lineage>
</organism>
<feature type="compositionally biased region" description="Polar residues" evidence="4">
    <location>
        <begin position="517"/>
        <end position="545"/>
    </location>
</feature>
<dbReference type="PROSITE" id="PS00108">
    <property type="entry name" value="PROTEIN_KINASE_ST"/>
    <property type="match status" value="1"/>
</dbReference>
<dbReference type="CDD" id="cd00180">
    <property type="entry name" value="PKc"/>
    <property type="match status" value="1"/>
</dbReference>
<feature type="compositionally biased region" description="Polar residues" evidence="4">
    <location>
        <begin position="464"/>
        <end position="480"/>
    </location>
</feature>
<accession>A0A9W4U5U6</accession>
<keyword evidence="7" id="KW-1185">Reference proteome</keyword>
<feature type="domain" description="Protein kinase" evidence="5">
    <location>
        <begin position="139"/>
        <end position="432"/>
    </location>
</feature>
<dbReference type="InterPro" id="IPR008271">
    <property type="entry name" value="Ser/Thr_kinase_AS"/>
</dbReference>
<dbReference type="EMBL" id="CAOQHR010000002">
    <property type="protein sequence ID" value="CAI6302608.1"/>
    <property type="molecule type" value="Genomic_DNA"/>
</dbReference>
<keyword evidence="2 3" id="KW-0067">ATP-binding</keyword>
<proteinExistence type="predicted"/>
<evidence type="ECO:0000256" key="2">
    <source>
        <dbReference type="ARBA" id="ARBA00022840"/>
    </source>
</evidence>
<comment type="caution">
    <text evidence="6">The sequence shown here is derived from an EMBL/GenBank/DDBJ whole genome shotgun (WGS) entry which is preliminary data.</text>
</comment>
<dbReference type="PROSITE" id="PS50011">
    <property type="entry name" value="PROTEIN_KINASE_DOM"/>
    <property type="match status" value="1"/>
</dbReference>
<sequence length="1081" mass="121909">MDSQAMREEIEDSLTHIVPRKPFPQRIDDTIFLEVTELLSQHPDKLLKPWSENPRLYTLLRMLGYQIDSSVFHTIDITDFWLPLAPTILDQLPNSPDITSRDWYGAQRTVLSKPELMNEDKFLSHSNEHRYIRTANSHFEEIAKIGVGGSAEVTHVRHKLSGKQFACKRIIRAENVKSQRDQLIEFEQELGVLKRISHRHTVMLVGSFTDFTSFSLILSPVAKDVLKSVLERQSHQKPLPESELATLRQAFGCLATALAYLHEQKVRHKDIKPGNILLSDGRVYLCDFGISRDWSKDENSTTEGDVMKFTRRYCAPEVVERDPRNTKSDIWSLGCVYMEMISIIKGYTIEELNDFFLRNSDGLSSQGLWRAPEAISAWLVKLKSDNSDSADNVALEWITPMIRSDPAERLKSAGIVSMIHKTSAGLPRHDLFIASCCARVDSIAPIDSPTLHDPTGLGIKSEPTPLSTFPNIRGNSSSPSPDKRSEGFFSPRFNSHRSDSPRFNSHRSDSDRDRTPSPHTQSFSQCGNSTVSPLPSDTVQRSSHSYRPHERISSSNSERTSSILLSSVPSSSTPDSDTITLPSSRRQPVEPPATHYELKCGCRLLSNEKHIFNSAYSQVTPARFDRDKKTMQVCSMCEIGDNRVQIYESAAQDPMAQPGSVPMLWWVTKRLVISYISGDPEMRHCNSFWVPLADLRFELTESTVKLSWSDCNQMTQRSAGNYQQDYEWVYDPNAPNNAIEIPFNNTDDAQQFIAAITLPFDDDITVTYTKRIQISDTSEIDIFDVGRPGVRNYRAATLKNRTFSGTITSKFYVIWPEIDLRIENTISHDPNVAYEMEIDINNINTPTYLSDTIGEPAADYDRVAHFSKAHQIKTNMVVRFPVLPNHRFPAPPPAAAEMLQSLTGWTLSYFAIVSKFRSKNRRIGSKRFGRSDVMLWEKEVDDRAAGIKRRGAAVTFRLHEDTGMIWVSGKINASTTIEYSSGLDATVTVANKSQGRLLIVSKMVASESENPAEQRHSRGSSHVEAELSDLVVTFENSRYRLEFVKLVEEYRAAATDAAPSESMRRVGSLASSNDSLSPPMR</sequence>